<keyword evidence="1" id="KW-0489">Methyltransferase</keyword>
<comment type="caution">
    <text evidence="1">The sequence shown here is derived from an EMBL/GenBank/DDBJ whole genome shotgun (WGS) entry which is preliminary data.</text>
</comment>
<dbReference type="Proteomes" id="UP000814033">
    <property type="component" value="Unassembled WGS sequence"/>
</dbReference>
<reference evidence="1" key="2">
    <citation type="journal article" date="2022" name="New Phytol.">
        <title>Evolutionary transition to the ectomycorrhizal habit in the genomes of a hyperdiverse lineage of mushroom-forming fungi.</title>
        <authorList>
            <person name="Looney B."/>
            <person name="Miyauchi S."/>
            <person name="Morin E."/>
            <person name="Drula E."/>
            <person name="Courty P.E."/>
            <person name="Kohler A."/>
            <person name="Kuo A."/>
            <person name="LaButti K."/>
            <person name="Pangilinan J."/>
            <person name="Lipzen A."/>
            <person name="Riley R."/>
            <person name="Andreopoulos W."/>
            <person name="He G."/>
            <person name="Johnson J."/>
            <person name="Nolan M."/>
            <person name="Tritt A."/>
            <person name="Barry K.W."/>
            <person name="Grigoriev I.V."/>
            <person name="Nagy L.G."/>
            <person name="Hibbett D."/>
            <person name="Henrissat B."/>
            <person name="Matheny P.B."/>
            <person name="Labbe J."/>
            <person name="Martin F.M."/>
        </authorList>
    </citation>
    <scope>NUCLEOTIDE SEQUENCE</scope>
    <source>
        <strain evidence="1">FP105234-sp</strain>
    </source>
</reference>
<evidence type="ECO:0000313" key="1">
    <source>
        <dbReference type="EMBL" id="KAI0048115.1"/>
    </source>
</evidence>
<keyword evidence="2" id="KW-1185">Reference proteome</keyword>
<dbReference type="EMBL" id="MU275892">
    <property type="protein sequence ID" value="KAI0048115.1"/>
    <property type="molecule type" value="Genomic_DNA"/>
</dbReference>
<organism evidence="1 2">
    <name type="scientific">Auriscalpium vulgare</name>
    <dbReference type="NCBI Taxonomy" id="40419"/>
    <lineage>
        <taxon>Eukaryota</taxon>
        <taxon>Fungi</taxon>
        <taxon>Dikarya</taxon>
        <taxon>Basidiomycota</taxon>
        <taxon>Agaricomycotina</taxon>
        <taxon>Agaricomycetes</taxon>
        <taxon>Russulales</taxon>
        <taxon>Auriscalpiaceae</taxon>
        <taxon>Auriscalpium</taxon>
    </lineage>
</organism>
<sequence length="459" mass="50682">MFQDSQLDGDLCALLRLIATATQDAVVEYERSGHGVPSLESPKLHPADAVAASIPLRRAVRTLEAACHQLCSTLAPPTLSMVNVLQRGMMVRETTVTRIAIEARITDILREYPNGLHASELGKKTGIDGGKLARVLRALTVKHIYREVAPDIFANNRLSLPLASDHPTSALLGHFYNECLPAEAQLYETLVDPVSGPSYDPLQCSFSRTLGGQTLTLFDWFTQHRFGKAMLGIGYVSNSLVAANAYPWASLAPGTKVCDVGGGIGAVLILVGQKHAHLQLTLQDLPNVICQAEKFWKEECLQAVQEERIKFIPFDFFKEAPVAGQDIYYYGSTKDGRSQAKQVFHDWPDHMCQILIQNIRRAMKPGSRLLIHDYILRTVGGQGLDSPPDQAVERAPKPLLPTWGAGNSRPYLQDINMMNLHNSKERTLDEFAKLGQDVGLTVVKVWDFLETGMVEFVLA</sequence>
<accession>A0ACB8RVX4</accession>
<gene>
    <name evidence="1" type="ORF">FA95DRAFT_1491460</name>
</gene>
<proteinExistence type="predicted"/>
<protein>
    <submittedName>
        <fullName evidence="1">S-adenosyl-L-methionine-dependent methyltransferase</fullName>
    </submittedName>
</protein>
<name>A0ACB8RVX4_9AGAM</name>
<keyword evidence="1" id="KW-0808">Transferase</keyword>
<evidence type="ECO:0000313" key="2">
    <source>
        <dbReference type="Proteomes" id="UP000814033"/>
    </source>
</evidence>
<reference evidence="1" key="1">
    <citation type="submission" date="2021-02" db="EMBL/GenBank/DDBJ databases">
        <authorList>
            <consortium name="DOE Joint Genome Institute"/>
            <person name="Ahrendt S."/>
            <person name="Looney B.P."/>
            <person name="Miyauchi S."/>
            <person name="Morin E."/>
            <person name="Drula E."/>
            <person name="Courty P.E."/>
            <person name="Chicoki N."/>
            <person name="Fauchery L."/>
            <person name="Kohler A."/>
            <person name="Kuo A."/>
            <person name="Labutti K."/>
            <person name="Pangilinan J."/>
            <person name="Lipzen A."/>
            <person name="Riley R."/>
            <person name="Andreopoulos W."/>
            <person name="He G."/>
            <person name="Johnson J."/>
            <person name="Barry K.W."/>
            <person name="Grigoriev I.V."/>
            <person name="Nagy L."/>
            <person name="Hibbett D."/>
            <person name="Henrissat B."/>
            <person name="Matheny P.B."/>
            <person name="Labbe J."/>
            <person name="Martin F."/>
        </authorList>
    </citation>
    <scope>NUCLEOTIDE SEQUENCE</scope>
    <source>
        <strain evidence="1">FP105234-sp</strain>
    </source>
</reference>